<organism evidence="2 3">
    <name type="scientific">Terriglobus aquaticus</name>
    <dbReference type="NCBI Taxonomy" id="940139"/>
    <lineage>
        <taxon>Bacteria</taxon>
        <taxon>Pseudomonadati</taxon>
        <taxon>Acidobacteriota</taxon>
        <taxon>Terriglobia</taxon>
        <taxon>Terriglobales</taxon>
        <taxon>Acidobacteriaceae</taxon>
        <taxon>Terriglobus</taxon>
    </lineage>
</organism>
<dbReference type="EMBL" id="JBJYXY010000001">
    <property type="protein sequence ID" value="MFN2974697.1"/>
    <property type="molecule type" value="Genomic_DNA"/>
</dbReference>
<proteinExistence type="predicted"/>
<name>A0ABW9KG45_9BACT</name>
<evidence type="ECO:0000256" key="1">
    <source>
        <dbReference type="SAM" id="Phobius"/>
    </source>
</evidence>
<dbReference type="RefSeq" id="WP_263413745.1">
    <property type="nucleotide sequence ID" value="NZ_JAGSYB010000001.1"/>
</dbReference>
<keyword evidence="1" id="KW-0812">Transmembrane</keyword>
<keyword evidence="3" id="KW-1185">Reference proteome</keyword>
<keyword evidence="1" id="KW-1133">Transmembrane helix</keyword>
<feature type="transmembrane region" description="Helical" evidence="1">
    <location>
        <begin position="21"/>
        <end position="46"/>
    </location>
</feature>
<reference evidence="2 3" key="1">
    <citation type="submission" date="2024-12" db="EMBL/GenBank/DDBJ databases">
        <authorList>
            <person name="Lee Y."/>
        </authorList>
    </citation>
    <scope>NUCLEOTIDE SEQUENCE [LARGE SCALE GENOMIC DNA]</scope>
    <source>
        <strain evidence="2 3">03SUJ4</strain>
    </source>
</reference>
<gene>
    <name evidence="2" type="ORF">ACK2TP_02890</name>
</gene>
<protein>
    <submittedName>
        <fullName evidence="2">Uncharacterized protein</fullName>
    </submittedName>
</protein>
<sequence length="165" mass="18647">MTLLNAPAYDERRAKLVRLSLIGAVAFVILLLVLALAGFVTGHGWLFSNLPVEHKVDRFLTALQQKDYDTAYAIYQNDKDWKQHPDKYKSYPEDRFIDDWTDPRYSPIGKPITTHHVDKSVTDGSGPFGTTVIVGSTVDGGKRLFIPYQRSDGTLTYPAPHVFEY</sequence>
<keyword evidence="1" id="KW-0472">Membrane</keyword>
<accession>A0ABW9KG45</accession>
<comment type="caution">
    <text evidence="2">The sequence shown here is derived from an EMBL/GenBank/DDBJ whole genome shotgun (WGS) entry which is preliminary data.</text>
</comment>
<dbReference type="Proteomes" id="UP001634747">
    <property type="component" value="Unassembled WGS sequence"/>
</dbReference>
<evidence type="ECO:0000313" key="2">
    <source>
        <dbReference type="EMBL" id="MFN2974697.1"/>
    </source>
</evidence>
<evidence type="ECO:0000313" key="3">
    <source>
        <dbReference type="Proteomes" id="UP001634747"/>
    </source>
</evidence>